<protein>
    <submittedName>
        <fullName evidence="8">RagB/SusD family nutrient uptake outer membrane protein</fullName>
    </submittedName>
</protein>
<dbReference type="InterPro" id="IPR011990">
    <property type="entry name" value="TPR-like_helical_dom_sf"/>
</dbReference>
<comment type="caution">
    <text evidence="8">The sequence shown here is derived from an EMBL/GenBank/DDBJ whole genome shotgun (WGS) entry which is preliminary data.</text>
</comment>
<evidence type="ECO:0000256" key="4">
    <source>
        <dbReference type="ARBA" id="ARBA00023136"/>
    </source>
</evidence>
<comment type="subcellular location">
    <subcellularLocation>
        <location evidence="1">Cell outer membrane</location>
    </subcellularLocation>
</comment>
<dbReference type="PROSITE" id="PS51257">
    <property type="entry name" value="PROKAR_LIPOPROTEIN"/>
    <property type="match status" value="1"/>
</dbReference>
<dbReference type="CDD" id="cd08977">
    <property type="entry name" value="SusD"/>
    <property type="match status" value="1"/>
</dbReference>
<evidence type="ECO:0000256" key="5">
    <source>
        <dbReference type="ARBA" id="ARBA00023237"/>
    </source>
</evidence>
<dbReference type="Proteomes" id="UP001595526">
    <property type="component" value="Unassembled WGS sequence"/>
</dbReference>
<dbReference type="RefSeq" id="WP_379022617.1">
    <property type="nucleotide sequence ID" value="NZ_JBHRTA010000035.1"/>
</dbReference>
<feature type="domain" description="RagB/SusD" evidence="6">
    <location>
        <begin position="360"/>
        <end position="486"/>
    </location>
</feature>
<feature type="domain" description="SusD-like N-terminal" evidence="7">
    <location>
        <begin position="27"/>
        <end position="223"/>
    </location>
</feature>
<keyword evidence="4" id="KW-0472">Membrane</keyword>
<dbReference type="Gene3D" id="1.25.40.390">
    <property type="match status" value="1"/>
</dbReference>
<keyword evidence="9" id="KW-1185">Reference proteome</keyword>
<evidence type="ECO:0000256" key="3">
    <source>
        <dbReference type="ARBA" id="ARBA00022729"/>
    </source>
</evidence>
<evidence type="ECO:0000259" key="7">
    <source>
        <dbReference type="Pfam" id="PF14322"/>
    </source>
</evidence>
<keyword evidence="3" id="KW-0732">Signal</keyword>
<organism evidence="8 9">
    <name type="scientific">Parapedobacter deserti</name>
    <dbReference type="NCBI Taxonomy" id="1912957"/>
    <lineage>
        <taxon>Bacteria</taxon>
        <taxon>Pseudomonadati</taxon>
        <taxon>Bacteroidota</taxon>
        <taxon>Sphingobacteriia</taxon>
        <taxon>Sphingobacteriales</taxon>
        <taxon>Sphingobacteriaceae</taxon>
        <taxon>Parapedobacter</taxon>
    </lineage>
</organism>
<keyword evidence="5" id="KW-0998">Cell outer membrane</keyword>
<proteinExistence type="inferred from homology"/>
<dbReference type="Pfam" id="PF07980">
    <property type="entry name" value="SusD_RagB"/>
    <property type="match status" value="1"/>
</dbReference>
<name>A0ABV7JMY7_9SPHI</name>
<evidence type="ECO:0000313" key="8">
    <source>
        <dbReference type="EMBL" id="MFC3198194.1"/>
    </source>
</evidence>
<reference evidence="9" key="1">
    <citation type="journal article" date="2019" name="Int. J. Syst. Evol. Microbiol.">
        <title>The Global Catalogue of Microorganisms (GCM) 10K type strain sequencing project: providing services to taxonomists for standard genome sequencing and annotation.</title>
        <authorList>
            <consortium name="The Broad Institute Genomics Platform"/>
            <consortium name="The Broad Institute Genome Sequencing Center for Infectious Disease"/>
            <person name="Wu L."/>
            <person name="Ma J."/>
        </authorList>
    </citation>
    <scope>NUCLEOTIDE SEQUENCE [LARGE SCALE GENOMIC DNA]</scope>
    <source>
        <strain evidence="9">KCTC 52416</strain>
    </source>
</reference>
<gene>
    <name evidence="8" type="ORF">ACFOET_11285</name>
</gene>
<evidence type="ECO:0000256" key="2">
    <source>
        <dbReference type="ARBA" id="ARBA00006275"/>
    </source>
</evidence>
<evidence type="ECO:0000259" key="6">
    <source>
        <dbReference type="Pfam" id="PF07980"/>
    </source>
</evidence>
<dbReference type="EMBL" id="JBHRTA010000035">
    <property type="protein sequence ID" value="MFC3198194.1"/>
    <property type="molecule type" value="Genomic_DNA"/>
</dbReference>
<dbReference type="InterPro" id="IPR033985">
    <property type="entry name" value="SusD-like_N"/>
</dbReference>
<evidence type="ECO:0000313" key="9">
    <source>
        <dbReference type="Proteomes" id="UP001595526"/>
    </source>
</evidence>
<dbReference type="SUPFAM" id="SSF48452">
    <property type="entry name" value="TPR-like"/>
    <property type="match status" value="1"/>
</dbReference>
<sequence>MITIKKYRLIAVAVMACGYLLSGCESFLEEAVYTEYDPAKLLQTEEGINSVLVSAYGELQFKGNNREFNHTFAEFPTDIALESGGGFEREAVLFMNFQWDESHAFFSNSWSKMYRAIRNANSLLDNIGLATSLPEQRLAELTAEARFIRAAAYFHLYDLFGPVPLITTSETLDMEPVRPSEADFSAFLTAELRAAADALPAVQDMIGKATKGAALAVLCKFYLNTKQWQLSADAADELIGLGQYGLFGAIEELFTVDNETNAEFIYTHPYLPLSGFGNTYMAHAFPPNYPVLPNWENYGAQYRTYTSFVKSFEPGDRRLRMFLTEYTTIQGQQVQLVEDEQGRPLDNARSFKYVPDPSAINAFHGNDCPIIRYADILLSKAEALNELNGPTDDALALLNDIRERAGVSLLTLDNVPTPADFRDAVLRERGWEFFSEGLRRQDLVRHGQFIGSAIARGKAAKPHHVRYPIPRRELEANQQLTQNEGYD</sequence>
<dbReference type="InterPro" id="IPR012944">
    <property type="entry name" value="SusD_RagB_dom"/>
</dbReference>
<comment type="similarity">
    <text evidence="2">Belongs to the SusD family.</text>
</comment>
<evidence type="ECO:0000256" key="1">
    <source>
        <dbReference type="ARBA" id="ARBA00004442"/>
    </source>
</evidence>
<dbReference type="Pfam" id="PF14322">
    <property type="entry name" value="SusD-like_3"/>
    <property type="match status" value="1"/>
</dbReference>
<accession>A0ABV7JMY7</accession>